<dbReference type="InterPro" id="IPR002035">
    <property type="entry name" value="VWF_A"/>
</dbReference>
<protein>
    <recommendedName>
        <fullName evidence="1">VWFA domain-containing protein</fullName>
    </recommendedName>
</protein>
<dbReference type="SUPFAM" id="SSF53300">
    <property type="entry name" value="vWA-like"/>
    <property type="match status" value="1"/>
</dbReference>
<evidence type="ECO:0000313" key="2">
    <source>
        <dbReference type="EMBL" id="SFV51452.1"/>
    </source>
</evidence>
<dbReference type="Pfam" id="PF00092">
    <property type="entry name" value="VWA"/>
    <property type="match status" value="1"/>
</dbReference>
<dbReference type="PROSITE" id="PS50234">
    <property type="entry name" value="VWFA"/>
    <property type="match status" value="1"/>
</dbReference>
<feature type="domain" description="VWFA" evidence="1">
    <location>
        <begin position="157"/>
        <end position="353"/>
    </location>
</feature>
<reference evidence="2" key="1">
    <citation type="submission" date="2016-10" db="EMBL/GenBank/DDBJ databases">
        <authorList>
            <person name="de Groot N.N."/>
        </authorList>
    </citation>
    <scope>NUCLEOTIDE SEQUENCE</scope>
</reference>
<gene>
    <name evidence="2" type="ORF">MNB_SV-12-767</name>
</gene>
<dbReference type="PANTHER" id="PTHR10579">
    <property type="entry name" value="CALCIUM-ACTIVATED CHLORIDE CHANNEL REGULATOR"/>
    <property type="match status" value="1"/>
</dbReference>
<dbReference type="SMART" id="SM00327">
    <property type="entry name" value="VWA"/>
    <property type="match status" value="1"/>
</dbReference>
<accession>A0A1W1BD66</accession>
<organism evidence="2">
    <name type="scientific">hydrothermal vent metagenome</name>
    <dbReference type="NCBI Taxonomy" id="652676"/>
    <lineage>
        <taxon>unclassified sequences</taxon>
        <taxon>metagenomes</taxon>
        <taxon>ecological metagenomes</taxon>
    </lineage>
</organism>
<sequence length="587" mass="66722">MKKLIFILLVINITLLNAMSKKVSKDSIDDWEYNTTKVMENNSRGRTLSMNSSAIAPKAFRSKKLGMAVGGAKDTNNFKANIDNGYLPKLDSITYEGQFYNHYFDTGLGDKECKELFCPSYSSAKRLNSFSKEKEYFLSVGLNSGIDEKDFKRKKLNLVVVLDISGSMGGNFNSYYYDKVGNKVENKEKETKKKMAIASESIVAMLSHLKDDDRVGIALFDHNSYKAKPLRLVGSTDKMAIRDHILALKEQGGTNWSAGYSEGLKLFDDIKLDDNYENRIVFLTDAMPNSGELRKGKLFALAKKASEKGIHTTFIGVGVDFNNDLVEYVSKTKGANYFSVHSSKRFKELLDKEFEYMVTPLVYDLELKLSSKKYKIEAVYGSPDAKLATGEIMKVNTLFPSSNEDGKTKGGVVLLKLKKVGTGSDDIELAVSYTDVNGKSFQNKQNIEFKSKKETYYDNSGIRKAILVSDFVTVMKNWLMDARAGCNDNVKWIMQEYPVIMKRCMVFPPKRPIYPTIKTWERKSCKLKVSDGYKKLFQTFKRSFVEEMKSLNDDSLQKELTILNRLLQQKTENFDKKSVDDWQFVQQ</sequence>
<dbReference type="InterPro" id="IPR036465">
    <property type="entry name" value="vWFA_dom_sf"/>
</dbReference>
<proteinExistence type="predicted"/>
<evidence type="ECO:0000259" key="1">
    <source>
        <dbReference type="PROSITE" id="PS50234"/>
    </source>
</evidence>
<name>A0A1W1BD66_9ZZZZ</name>
<dbReference type="Gene3D" id="3.40.50.410">
    <property type="entry name" value="von Willebrand factor, type A domain"/>
    <property type="match status" value="1"/>
</dbReference>
<dbReference type="EMBL" id="FPHE01000021">
    <property type="protein sequence ID" value="SFV51452.1"/>
    <property type="molecule type" value="Genomic_DNA"/>
</dbReference>
<dbReference type="InterPro" id="IPR051266">
    <property type="entry name" value="CLCR"/>
</dbReference>
<dbReference type="AlphaFoldDB" id="A0A1W1BD66"/>
<dbReference type="PANTHER" id="PTHR10579:SF43">
    <property type="entry name" value="ZINC FINGER (C3HC4-TYPE RING FINGER) FAMILY PROTEIN"/>
    <property type="match status" value="1"/>
</dbReference>